<dbReference type="PANTHER" id="PTHR44103:SF1">
    <property type="entry name" value="PROPROTEIN CONVERTASE P"/>
    <property type="match status" value="1"/>
</dbReference>
<dbReference type="Gene3D" id="2.130.10.130">
    <property type="entry name" value="Integrin alpha, N-terminal"/>
    <property type="match status" value="2"/>
</dbReference>
<feature type="transmembrane region" description="Helical" evidence="2">
    <location>
        <begin position="28"/>
        <end position="49"/>
    </location>
</feature>
<feature type="transmembrane region" description="Helical" evidence="2">
    <location>
        <begin position="726"/>
        <end position="743"/>
    </location>
</feature>
<reference evidence="3" key="1">
    <citation type="submission" date="2021-02" db="EMBL/GenBank/DDBJ databases">
        <authorList>
            <person name="Nowell W R."/>
        </authorList>
    </citation>
    <scope>NUCLEOTIDE SEQUENCE</scope>
</reference>
<organism evidence="3 4">
    <name type="scientific">Adineta ricciae</name>
    <name type="common">Rotifer</name>
    <dbReference type="NCBI Taxonomy" id="249248"/>
    <lineage>
        <taxon>Eukaryota</taxon>
        <taxon>Metazoa</taxon>
        <taxon>Spiralia</taxon>
        <taxon>Gnathifera</taxon>
        <taxon>Rotifera</taxon>
        <taxon>Eurotatoria</taxon>
        <taxon>Bdelloidea</taxon>
        <taxon>Adinetida</taxon>
        <taxon>Adinetidae</taxon>
        <taxon>Adineta</taxon>
    </lineage>
</organism>
<evidence type="ECO:0000313" key="4">
    <source>
        <dbReference type="Proteomes" id="UP000663828"/>
    </source>
</evidence>
<keyword evidence="2" id="KW-1133">Transmembrane helix</keyword>
<keyword evidence="4" id="KW-1185">Reference proteome</keyword>
<dbReference type="Pfam" id="PF13517">
    <property type="entry name" value="FG-GAP_3"/>
    <property type="match status" value="3"/>
</dbReference>
<comment type="caution">
    <text evidence="3">The sequence shown here is derived from an EMBL/GenBank/DDBJ whole genome shotgun (WGS) entry which is preliminary data.</text>
</comment>
<feature type="transmembrane region" description="Helical" evidence="2">
    <location>
        <begin position="103"/>
        <end position="127"/>
    </location>
</feature>
<feature type="transmembrane region" description="Helical" evidence="2">
    <location>
        <begin position="1002"/>
        <end position="1026"/>
    </location>
</feature>
<evidence type="ECO:0000256" key="2">
    <source>
        <dbReference type="SAM" id="Phobius"/>
    </source>
</evidence>
<feature type="transmembrane region" description="Helical" evidence="2">
    <location>
        <begin position="516"/>
        <end position="535"/>
    </location>
</feature>
<dbReference type="InterPro" id="IPR013517">
    <property type="entry name" value="FG-GAP"/>
</dbReference>
<protein>
    <submittedName>
        <fullName evidence="3">Uncharacterized protein</fullName>
    </submittedName>
</protein>
<name>A0A814VN97_ADIRI</name>
<evidence type="ECO:0000256" key="1">
    <source>
        <dbReference type="ARBA" id="ARBA00022729"/>
    </source>
</evidence>
<accession>A0A814VN97</accession>
<dbReference type="InterPro" id="IPR028994">
    <property type="entry name" value="Integrin_alpha_N"/>
</dbReference>
<feature type="transmembrane region" description="Helical" evidence="2">
    <location>
        <begin position="555"/>
        <end position="577"/>
    </location>
</feature>
<feature type="transmembrane region" description="Helical" evidence="2">
    <location>
        <begin position="749"/>
        <end position="767"/>
    </location>
</feature>
<dbReference type="Proteomes" id="UP000663828">
    <property type="component" value="Unassembled WGS sequence"/>
</dbReference>
<dbReference type="SUPFAM" id="SSF69318">
    <property type="entry name" value="Integrin alpha N-terminal domain"/>
    <property type="match status" value="1"/>
</dbReference>
<keyword evidence="2" id="KW-0812">Transmembrane</keyword>
<gene>
    <name evidence="3" type="ORF">XAT740_LOCUS23033</name>
</gene>
<feature type="transmembrane region" description="Helical" evidence="2">
    <location>
        <begin position="931"/>
        <end position="955"/>
    </location>
</feature>
<dbReference type="EMBL" id="CAJNOR010001724">
    <property type="protein sequence ID" value="CAF1189527.1"/>
    <property type="molecule type" value="Genomic_DNA"/>
</dbReference>
<evidence type="ECO:0000313" key="3">
    <source>
        <dbReference type="EMBL" id="CAF1189527.1"/>
    </source>
</evidence>
<proteinExistence type="predicted"/>
<dbReference type="PANTHER" id="PTHR44103">
    <property type="entry name" value="PROPROTEIN CONVERTASE P"/>
    <property type="match status" value="1"/>
</dbReference>
<sequence>MTNINYSQYFTACASKSCTYTRIIQTNYSYTITLFLSLYGGLIILLRTLSSGSIKISMKLKRRSDYSRINSGCTQWLKQLNLFKSANNRTSTDIQNQRFTTRVYLILLAGSIYIFLMFTSLSTHVVIASEPYPSFGKYNELQKLYSSTLKCPCSNISIPYSRITSISPRIHQICSSVFVSEMWISLTKTISRLSWYGLDARHFRLLSSICNLINQTTDDALRRFDAQSLVTSNVISERDFNAQLNITINQFMEGLVINFGLLINVTRLFIQIDQPFASQNYMYLQSFDMTFNRTNQSIYNQPPPELTFRLTGIISYNGTSTDCICALDTQCQYAVTFYDWQNFSMIEPYIVPGMTVGCFVFDSLKLSTLECFYSNFCLSLFYYYINQTMLKSDTGVEWFKAFPLVYDEKSTQFAPETSLEIIFNKMMMEQWSISLSFDQYYVQCAPIYCTYSRIESTRSFMTIITTFISLISGLTAALHFITPQLVKAIFFFFLIQPRIEEQRQRTQSTFRQKSITVWRKLVMFLFTKIFSMNMFPPRRFPSDIDAARRKYLGQYATRLYIVLLIFGLLILTIYTAVEPRILTKTFPKPSLSVYQRLMRDHNDTLQCPCSTISSIYNQCVSIEPVFHQVCSSPFVSDEWRTKILTGFVPDLSIYDIHDYRRFLFAHFQFLYGLCDVSVRSVNEAINTFLSSSFITPQLQSEPDLSGYINSLVEQSKSQAPQTLTRLIFLLLSINRGNAFVTTYGTNYQYVVPPFSGFTIYGMLVLYIFRSGVKAKMSLLNMYILGGWTVAYTVPINYDNNCSCAFNTNCTTTAKFFNVNSSEKISVEGFRMGCIPSESFFASNLQCLYNLSCINLIEQHINYTNTASMVALNSTDQSRFLINTTIQDFSNDLFIENWSTIINYPVYFDICAPAYCSYTSTEQVNSLYTKTFLLGLYGGLSVVLKWICPTMIYVIFQAYQYRKKRSNIVKATTETDNGINTSIYFSNGSVQPESKLSLTLLRFVFFAILLLLFIGLGFLGPIIYLHAKEDNQISQQNTISTIMADMSTIVTSAATSSATPCQLTFQPAKSYFMGSNAYPTGIAVGNLNGDAYRDVAVANFQADNIRILFGDINGTFQSQMTLSTGSGSSPHSVILNDFNDDGHLDIATACTDNSSIGVFLNLGNGSFGEQIIFSTAPYCEPFSLLGEDFNKDGKQDLITAGYSWENMVILFGNGDGTFSALNHLSISNVAQIIASDFNRDGILDLAGIYGYCNGVFICFGTDYGYYSTPVMLPTGQYSCPASIAVDDFNHDDYFDLAVANDHKNIINVYLGNGDGTFQNPTTYTIGGYSSPRWISVGDFNNDYQSDIVVADTNRHNIGILTGIGNGTFLQQITFSLTKHSIACCFDAGDFNNDGKRDIALVDTYNNTIIILLNSCDCC</sequence>
<feature type="transmembrane region" description="Helical" evidence="2">
    <location>
        <begin position="467"/>
        <end position="495"/>
    </location>
</feature>
<keyword evidence="1" id="KW-0732">Signal</keyword>
<keyword evidence="2" id="KW-0472">Membrane</keyword>
<feature type="transmembrane region" description="Helical" evidence="2">
    <location>
        <begin position="779"/>
        <end position="797"/>
    </location>
</feature>